<dbReference type="PANTHER" id="PTHR33444">
    <property type="entry name" value="SI:DKEY-19B23.12-RELATED"/>
    <property type="match status" value="1"/>
</dbReference>
<proteinExistence type="predicted"/>
<keyword evidence="1" id="KW-1133">Transmembrane helix</keyword>
<dbReference type="PANTHER" id="PTHR33444:SF7">
    <property type="entry name" value="TRANSMEMBRANE PROTEIN 272"/>
    <property type="match status" value="1"/>
</dbReference>
<gene>
    <name evidence="2" type="ORF">KUTeg_024884</name>
</gene>
<accession>A0ABQ9DYQ6</accession>
<sequence>MWKDAVDTDNSYSILSSLCEASDESESACDFIHRAFVILRPVTVMLGLLLSLPLTMMIMGVKYLDECPKQPNIPIYLLVGGCFGSIKVILVLCQQIRNLKDDDDEELSDEDELLTMTKMANIGLNIFLCIWFIFGNYWLFGIWLPYFRPPLLEPKNWCDKSVFTFTFWHLIVCHILIGSAFTIVCSFCCCFTCIKCIKDPEKG</sequence>
<organism evidence="2 3">
    <name type="scientific">Tegillarca granosa</name>
    <name type="common">Malaysian cockle</name>
    <name type="synonym">Anadara granosa</name>
    <dbReference type="NCBI Taxonomy" id="220873"/>
    <lineage>
        <taxon>Eukaryota</taxon>
        <taxon>Metazoa</taxon>
        <taxon>Spiralia</taxon>
        <taxon>Lophotrochozoa</taxon>
        <taxon>Mollusca</taxon>
        <taxon>Bivalvia</taxon>
        <taxon>Autobranchia</taxon>
        <taxon>Pteriomorphia</taxon>
        <taxon>Arcoida</taxon>
        <taxon>Arcoidea</taxon>
        <taxon>Arcidae</taxon>
        <taxon>Tegillarca</taxon>
    </lineage>
</organism>
<dbReference type="EMBL" id="JARBDR010000923">
    <property type="protein sequence ID" value="KAJ8298353.1"/>
    <property type="molecule type" value="Genomic_DNA"/>
</dbReference>
<comment type="caution">
    <text evidence="2">The sequence shown here is derived from an EMBL/GenBank/DDBJ whole genome shotgun (WGS) entry which is preliminary data.</text>
</comment>
<keyword evidence="1" id="KW-0472">Membrane</keyword>
<feature type="transmembrane region" description="Helical" evidence="1">
    <location>
        <begin position="122"/>
        <end position="147"/>
    </location>
</feature>
<evidence type="ECO:0000313" key="3">
    <source>
        <dbReference type="Proteomes" id="UP001217089"/>
    </source>
</evidence>
<evidence type="ECO:0000313" key="2">
    <source>
        <dbReference type="EMBL" id="KAJ8298353.1"/>
    </source>
</evidence>
<dbReference type="Proteomes" id="UP001217089">
    <property type="component" value="Unassembled WGS sequence"/>
</dbReference>
<keyword evidence="1" id="KW-0812">Transmembrane</keyword>
<protein>
    <submittedName>
        <fullName evidence="2">Uncharacterized protein</fullName>
    </submittedName>
</protein>
<feature type="transmembrane region" description="Helical" evidence="1">
    <location>
        <begin position="167"/>
        <end position="194"/>
    </location>
</feature>
<evidence type="ECO:0000256" key="1">
    <source>
        <dbReference type="SAM" id="Phobius"/>
    </source>
</evidence>
<dbReference type="InterPro" id="IPR040350">
    <property type="entry name" value="TMEM272"/>
</dbReference>
<feature type="transmembrane region" description="Helical" evidence="1">
    <location>
        <begin position="42"/>
        <end position="61"/>
    </location>
</feature>
<name>A0ABQ9DYQ6_TEGGR</name>
<keyword evidence="3" id="KW-1185">Reference proteome</keyword>
<reference evidence="2 3" key="1">
    <citation type="submission" date="2022-12" db="EMBL/GenBank/DDBJ databases">
        <title>Chromosome-level genome of Tegillarca granosa.</title>
        <authorList>
            <person name="Kim J."/>
        </authorList>
    </citation>
    <scope>NUCLEOTIDE SEQUENCE [LARGE SCALE GENOMIC DNA]</scope>
    <source>
        <strain evidence="2">Teg-2019</strain>
        <tissue evidence="2">Adductor muscle</tissue>
    </source>
</reference>
<feature type="transmembrane region" description="Helical" evidence="1">
    <location>
        <begin position="73"/>
        <end position="93"/>
    </location>
</feature>